<feature type="transmembrane region" description="Helical" evidence="1">
    <location>
        <begin position="74"/>
        <end position="91"/>
    </location>
</feature>
<protein>
    <recommendedName>
        <fullName evidence="4">DUF1405 domain-containing protein</fullName>
    </recommendedName>
</protein>
<feature type="transmembrane region" description="Helical" evidence="1">
    <location>
        <begin position="133"/>
        <end position="154"/>
    </location>
</feature>
<name>A0ABT9XUU8_9BACI</name>
<feature type="transmembrane region" description="Helical" evidence="1">
    <location>
        <begin position="7"/>
        <end position="26"/>
    </location>
</feature>
<feature type="transmembrane region" description="Helical" evidence="1">
    <location>
        <begin position="33"/>
        <end position="54"/>
    </location>
</feature>
<evidence type="ECO:0008006" key="4">
    <source>
        <dbReference type="Google" id="ProtNLM"/>
    </source>
</evidence>
<organism evidence="2 3">
    <name type="scientific">Neobacillus ginsengisoli</name>
    <dbReference type="NCBI Taxonomy" id="904295"/>
    <lineage>
        <taxon>Bacteria</taxon>
        <taxon>Bacillati</taxon>
        <taxon>Bacillota</taxon>
        <taxon>Bacilli</taxon>
        <taxon>Bacillales</taxon>
        <taxon>Bacillaceae</taxon>
        <taxon>Neobacillus</taxon>
    </lineage>
</organism>
<evidence type="ECO:0000313" key="3">
    <source>
        <dbReference type="Proteomes" id="UP001224122"/>
    </source>
</evidence>
<keyword evidence="1" id="KW-0472">Membrane</keyword>
<keyword evidence="3" id="KW-1185">Reference proteome</keyword>
<sequence length="166" mass="20165">MNFTFDWNEWFIIISSTIIFSMFLLIRKYFPPVLVIIIWVFNIEFVASIDYFLAATPFKLYYFSDNATYEASAALFHLFMYPSASLLFLYAYDKWELYGKKTVWYILFWTVYSLFFEWLCLKNHVLTYTGWKMYYSIPTYPISAIVLIILFRFIKKKLHELEIYEA</sequence>
<evidence type="ECO:0000313" key="2">
    <source>
        <dbReference type="EMBL" id="MDQ0198734.1"/>
    </source>
</evidence>
<comment type="caution">
    <text evidence="2">The sequence shown here is derived from an EMBL/GenBank/DDBJ whole genome shotgun (WGS) entry which is preliminary data.</text>
</comment>
<gene>
    <name evidence="2" type="ORF">J2S10_001892</name>
</gene>
<dbReference type="EMBL" id="JAUSTW010000003">
    <property type="protein sequence ID" value="MDQ0198734.1"/>
    <property type="molecule type" value="Genomic_DNA"/>
</dbReference>
<keyword evidence="1" id="KW-1133">Transmembrane helix</keyword>
<feature type="transmembrane region" description="Helical" evidence="1">
    <location>
        <begin position="103"/>
        <end position="121"/>
    </location>
</feature>
<dbReference type="RefSeq" id="WP_307406914.1">
    <property type="nucleotide sequence ID" value="NZ_JAUSTW010000003.1"/>
</dbReference>
<proteinExistence type="predicted"/>
<accession>A0ABT9XUU8</accession>
<keyword evidence="1" id="KW-0812">Transmembrane</keyword>
<reference evidence="2 3" key="1">
    <citation type="submission" date="2023-07" db="EMBL/GenBank/DDBJ databases">
        <title>Genomic Encyclopedia of Type Strains, Phase IV (KMG-IV): sequencing the most valuable type-strain genomes for metagenomic binning, comparative biology and taxonomic classification.</title>
        <authorList>
            <person name="Goeker M."/>
        </authorList>
    </citation>
    <scope>NUCLEOTIDE SEQUENCE [LARGE SCALE GENOMIC DNA]</scope>
    <source>
        <strain evidence="2 3">DSM 27594</strain>
    </source>
</reference>
<evidence type="ECO:0000256" key="1">
    <source>
        <dbReference type="SAM" id="Phobius"/>
    </source>
</evidence>
<dbReference type="Proteomes" id="UP001224122">
    <property type="component" value="Unassembled WGS sequence"/>
</dbReference>